<evidence type="ECO:0000256" key="2">
    <source>
        <dbReference type="ARBA" id="ARBA00022723"/>
    </source>
</evidence>
<organism evidence="7 8">
    <name type="scientific">Sphagnum troendelagicum</name>
    <dbReference type="NCBI Taxonomy" id="128251"/>
    <lineage>
        <taxon>Eukaryota</taxon>
        <taxon>Viridiplantae</taxon>
        <taxon>Streptophyta</taxon>
        <taxon>Embryophyta</taxon>
        <taxon>Bryophyta</taxon>
        <taxon>Sphagnophytina</taxon>
        <taxon>Sphagnopsida</taxon>
        <taxon>Sphagnales</taxon>
        <taxon>Sphagnaceae</taxon>
        <taxon>Sphagnum</taxon>
    </lineage>
</organism>
<dbReference type="SMART" id="SM01117">
    <property type="entry name" value="Cyt-b5"/>
    <property type="match status" value="1"/>
</dbReference>
<keyword evidence="2 4" id="KW-0479">Metal-binding</keyword>
<dbReference type="PANTHER" id="PTHR46237:SF1">
    <property type="entry name" value="CYTOCHROME B5 REDUCTASE 4"/>
    <property type="match status" value="1"/>
</dbReference>
<dbReference type="PANTHER" id="PTHR46237">
    <property type="entry name" value="CYTOCHROME B5 REDUCTASE 4 FAMILY MEMBER"/>
    <property type="match status" value="1"/>
</dbReference>
<feature type="region of interest" description="Disordered" evidence="5">
    <location>
        <begin position="1"/>
        <end position="24"/>
    </location>
</feature>
<evidence type="ECO:0000256" key="3">
    <source>
        <dbReference type="ARBA" id="ARBA00023004"/>
    </source>
</evidence>
<dbReference type="Proteomes" id="UP001497512">
    <property type="component" value="Chromosome 14"/>
</dbReference>
<evidence type="ECO:0000313" key="7">
    <source>
        <dbReference type="EMBL" id="CAK9204664.1"/>
    </source>
</evidence>
<reference evidence="7" key="1">
    <citation type="submission" date="2024-02" db="EMBL/GenBank/DDBJ databases">
        <authorList>
            <consortium name="ELIXIR-Norway"/>
            <consortium name="Elixir Norway"/>
        </authorList>
    </citation>
    <scope>NUCLEOTIDE SEQUENCE</scope>
</reference>
<evidence type="ECO:0000313" key="8">
    <source>
        <dbReference type="Proteomes" id="UP001497512"/>
    </source>
</evidence>
<dbReference type="PROSITE" id="PS50255">
    <property type="entry name" value="CYTOCHROME_B5_2"/>
    <property type="match status" value="1"/>
</dbReference>
<comment type="similarity">
    <text evidence="4">Belongs to the cytochrome b5 family.</text>
</comment>
<dbReference type="InterPro" id="IPR018506">
    <property type="entry name" value="Cyt_B5_heme-BS"/>
</dbReference>
<accession>A0ABP0TU68</accession>
<keyword evidence="1 4" id="KW-0349">Heme</keyword>
<dbReference type="PRINTS" id="PR00363">
    <property type="entry name" value="CYTOCHROMEB5"/>
</dbReference>
<dbReference type="InterPro" id="IPR051872">
    <property type="entry name" value="Cytochrome_b5/Flavoprotein_Rdt"/>
</dbReference>
<dbReference type="PROSITE" id="PS00191">
    <property type="entry name" value="CYTOCHROME_B5_1"/>
    <property type="match status" value="1"/>
</dbReference>
<dbReference type="Gene3D" id="3.10.120.10">
    <property type="entry name" value="Cytochrome b5-like heme/steroid binding domain"/>
    <property type="match status" value="1"/>
</dbReference>
<evidence type="ECO:0000259" key="6">
    <source>
        <dbReference type="PROSITE" id="PS50255"/>
    </source>
</evidence>
<evidence type="ECO:0000256" key="4">
    <source>
        <dbReference type="RuleBase" id="RU362121"/>
    </source>
</evidence>
<name>A0ABP0TU68_9BRYO</name>
<evidence type="ECO:0000256" key="5">
    <source>
        <dbReference type="SAM" id="MobiDB-lite"/>
    </source>
</evidence>
<protein>
    <recommendedName>
        <fullName evidence="6">Cytochrome b5 heme-binding domain-containing protein</fullName>
    </recommendedName>
</protein>
<proteinExistence type="inferred from homology"/>
<keyword evidence="3 4" id="KW-0408">Iron</keyword>
<feature type="domain" description="Cytochrome b5 heme-binding" evidence="6">
    <location>
        <begin position="124"/>
        <end position="200"/>
    </location>
</feature>
<gene>
    <name evidence="7" type="ORF">CSSPTR1EN2_LOCUS7499</name>
</gene>
<keyword evidence="8" id="KW-1185">Reference proteome</keyword>
<dbReference type="SUPFAM" id="SSF55856">
    <property type="entry name" value="Cytochrome b5-like heme/steroid binding domain"/>
    <property type="match status" value="1"/>
</dbReference>
<dbReference type="Pfam" id="PF00173">
    <property type="entry name" value="Cyt-b5"/>
    <property type="match status" value="1"/>
</dbReference>
<dbReference type="EMBL" id="OZ019906">
    <property type="protein sequence ID" value="CAK9204664.1"/>
    <property type="molecule type" value="Genomic_DNA"/>
</dbReference>
<dbReference type="InterPro" id="IPR001199">
    <property type="entry name" value="Cyt_B5-like_heme/steroid-bd"/>
</dbReference>
<dbReference type="InterPro" id="IPR036400">
    <property type="entry name" value="Cyt_B5-like_heme/steroid_sf"/>
</dbReference>
<evidence type="ECO:0000256" key="1">
    <source>
        <dbReference type="ARBA" id="ARBA00022617"/>
    </source>
</evidence>
<sequence length="204" mass="22674">MVEEDHHHQQHKLNGVAEPENVTREDDDDVAAAQRRSMGVAAEAVHHHNIEPLTILPAVLPSSCSSSSTFSVPQFTPPANPALKPTNTRSRAKVPLENGYSQMVWLKLLRTEPDLAGLKGKSNKRLIPIAEVKQHCTEEDAWTVLRGCVYNISPYIRFHPGGRDMLMKGAGKDCTSLFMKYHAWVNADFLLEKCLVGVLDVPLM</sequence>